<dbReference type="RefSeq" id="XP_060457362.1">
    <property type="nucleotide sequence ID" value="XM_060600805.1"/>
</dbReference>
<feature type="compositionally biased region" description="Low complexity" evidence="1">
    <location>
        <begin position="71"/>
        <end position="81"/>
    </location>
</feature>
<accession>A0AA48L522</accession>
<feature type="compositionally biased region" description="Basic and acidic residues" evidence="1">
    <location>
        <begin position="183"/>
        <end position="194"/>
    </location>
</feature>
<dbReference type="AlphaFoldDB" id="A0AA48L522"/>
<evidence type="ECO:0000313" key="2">
    <source>
        <dbReference type="EMBL" id="BEI92097.1"/>
    </source>
</evidence>
<dbReference type="KEGG" id="ccac:CcaHIS019_0409170"/>
<sequence>MRAVQDENVRSLRSSKPPKASTTRRLLGDNVPPSAPDKPTHKAQKPVRQRSVLAPIDNVSERANVARLPRLKSSSSSSTPSERSKELRAKTKTRTGTELSIKTERIKTEFRVKRPTSPQTPPRQIVPKTPAEQIGRAGAVRAALLNKRRPIVVPDPPPKRPRVQKSINVRADEVSAAPSAIDRPYEPSPKRSAKADAMVRRMFGDEMEPPSPPCAFGGDDFKFDFV</sequence>
<reference evidence="2" key="1">
    <citation type="journal article" date="2023" name="BMC Genomics">
        <title>Chromosome-level genome assemblies of Cutaneotrichosporon spp. (Trichosporonales, Basidiomycota) reveal imbalanced evolution between nucleotide sequences and chromosome synteny.</title>
        <authorList>
            <person name="Kobayashi Y."/>
            <person name="Kayamori A."/>
            <person name="Aoki K."/>
            <person name="Shiwa Y."/>
            <person name="Matsutani M."/>
            <person name="Fujita N."/>
            <person name="Sugita T."/>
            <person name="Iwasaki W."/>
            <person name="Tanaka N."/>
            <person name="Takashima M."/>
        </authorList>
    </citation>
    <scope>NUCLEOTIDE SEQUENCE</scope>
    <source>
        <strain evidence="2">HIS019</strain>
    </source>
</reference>
<gene>
    <name evidence="2" type="ORF">CcaverHIS019_0409170</name>
</gene>
<organism evidence="2 3">
    <name type="scientific">Cutaneotrichosporon cavernicola</name>
    <dbReference type="NCBI Taxonomy" id="279322"/>
    <lineage>
        <taxon>Eukaryota</taxon>
        <taxon>Fungi</taxon>
        <taxon>Dikarya</taxon>
        <taxon>Basidiomycota</taxon>
        <taxon>Agaricomycotina</taxon>
        <taxon>Tremellomycetes</taxon>
        <taxon>Trichosporonales</taxon>
        <taxon>Trichosporonaceae</taxon>
        <taxon>Cutaneotrichosporon</taxon>
    </lineage>
</organism>
<feature type="compositionally biased region" description="Basic and acidic residues" evidence="1">
    <location>
        <begin position="1"/>
        <end position="10"/>
    </location>
</feature>
<evidence type="ECO:0000313" key="3">
    <source>
        <dbReference type="Proteomes" id="UP001233271"/>
    </source>
</evidence>
<keyword evidence="3" id="KW-1185">Reference proteome</keyword>
<protein>
    <submittedName>
        <fullName evidence="2">Uncharacterized protein</fullName>
    </submittedName>
</protein>
<feature type="compositionally biased region" description="Basic and acidic residues" evidence="1">
    <location>
        <begin position="101"/>
        <end position="112"/>
    </location>
</feature>
<proteinExistence type="predicted"/>
<dbReference type="Proteomes" id="UP001233271">
    <property type="component" value="Chromosome 4"/>
</dbReference>
<feature type="region of interest" description="Disordered" evidence="1">
    <location>
        <begin position="148"/>
        <end position="194"/>
    </location>
</feature>
<name>A0AA48L522_9TREE</name>
<feature type="region of interest" description="Disordered" evidence="1">
    <location>
        <begin position="1"/>
        <end position="134"/>
    </location>
</feature>
<dbReference type="GeneID" id="85495967"/>
<dbReference type="EMBL" id="AP028215">
    <property type="protein sequence ID" value="BEI92097.1"/>
    <property type="molecule type" value="Genomic_DNA"/>
</dbReference>
<evidence type="ECO:0000256" key="1">
    <source>
        <dbReference type="SAM" id="MobiDB-lite"/>
    </source>
</evidence>